<feature type="binding site" evidence="7">
    <location>
        <position position="187"/>
    </location>
    <ligand>
        <name>Zn(2+)</name>
        <dbReference type="ChEBI" id="CHEBI:29105"/>
        <label>3</label>
    </ligand>
</feature>
<dbReference type="EC" id="3.1.21.2" evidence="7"/>
<dbReference type="OrthoDB" id="9805666at2"/>
<dbReference type="STRING" id="1276227.SCHRY_v1c04240"/>
<accession>R4UI65</accession>
<feature type="binding site" evidence="7">
    <location>
        <position position="264"/>
    </location>
    <ligand>
        <name>Zn(2+)</name>
        <dbReference type="ChEBI" id="CHEBI:29105"/>
        <label>2</label>
    </ligand>
</feature>
<keyword evidence="4 7" id="KW-0378">Hydrolase</keyword>
<dbReference type="GO" id="GO:0008833">
    <property type="term" value="F:deoxyribonuclease IV (phage-T4-induced) activity"/>
    <property type="evidence" value="ECO:0007669"/>
    <property type="project" value="UniProtKB-UniRule"/>
</dbReference>
<evidence type="ECO:0000313" key="10">
    <source>
        <dbReference type="Proteomes" id="UP000013964"/>
    </source>
</evidence>
<keyword evidence="3 7" id="KW-0227">DNA damage</keyword>
<dbReference type="GO" id="GO:0008270">
    <property type="term" value="F:zinc ion binding"/>
    <property type="evidence" value="ECO:0007669"/>
    <property type="project" value="UniProtKB-UniRule"/>
</dbReference>
<dbReference type="EMBL" id="CP005077">
    <property type="protein sequence ID" value="AGM25006.1"/>
    <property type="molecule type" value="Genomic_DNA"/>
</dbReference>
<dbReference type="GO" id="GO:0006284">
    <property type="term" value="P:base-excision repair"/>
    <property type="evidence" value="ECO:0007669"/>
    <property type="project" value="TreeGrafter"/>
</dbReference>
<organism evidence="9 10">
    <name type="scientific">Spiroplasma chrysopicola DF-1</name>
    <dbReference type="NCBI Taxonomy" id="1276227"/>
    <lineage>
        <taxon>Bacteria</taxon>
        <taxon>Bacillati</taxon>
        <taxon>Mycoplasmatota</taxon>
        <taxon>Mollicutes</taxon>
        <taxon>Entomoplasmatales</taxon>
        <taxon>Spiroplasmataceae</taxon>
        <taxon>Spiroplasma</taxon>
    </lineage>
</organism>
<feature type="binding site" evidence="7">
    <location>
        <position position="184"/>
    </location>
    <ligand>
        <name>Zn(2+)</name>
        <dbReference type="ChEBI" id="CHEBI:29105"/>
        <label>2</label>
    </ligand>
</feature>
<reference evidence="9 10" key="1">
    <citation type="journal article" date="2013" name="Genome Biol. Evol.">
        <title>Complete genomes of two dipteran-associated spiroplasmas provided insights into the origin, dynamics, and impacts of viral invasion in spiroplasma.</title>
        <authorList>
            <person name="Ku C."/>
            <person name="Lo W.S."/>
            <person name="Chen L.L."/>
            <person name="Kuo C.H."/>
        </authorList>
    </citation>
    <scope>NUCLEOTIDE SEQUENCE [LARGE SCALE GENOMIC DNA]</scope>
    <source>
        <strain evidence="9 10">DF-1</strain>
    </source>
</reference>
<dbReference type="HOGENOM" id="CLU_025885_4_1_14"/>
<dbReference type="KEGG" id="scr:SCHRY_v1c04240"/>
<name>R4UI65_9MOLU</name>
<dbReference type="PROSITE" id="PS00729">
    <property type="entry name" value="AP_NUCLEASE_F2_1"/>
    <property type="match status" value="1"/>
</dbReference>
<evidence type="ECO:0000256" key="4">
    <source>
        <dbReference type="ARBA" id="ARBA00022801"/>
    </source>
</evidence>
<dbReference type="Proteomes" id="UP000013964">
    <property type="component" value="Chromosome"/>
</dbReference>
<dbReference type="Pfam" id="PF01261">
    <property type="entry name" value="AP_endonuc_2"/>
    <property type="match status" value="1"/>
</dbReference>
<dbReference type="NCBIfam" id="NF002196">
    <property type="entry name" value="PRK01060.1-1"/>
    <property type="match status" value="1"/>
</dbReference>
<dbReference type="PROSITE" id="PS51432">
    <property type="entry name" value="AP_NUCLEASE_F2_4"/>
    <property type="match status" value="1"/>
</dbReference>
<dbReference type="GO" id="GO:0003906">
    <property type="term" value="F:DNA-(apurinic or apyrimidinic site) endonuclease activity"/>
    <property type="evidence" value="ECO:0007669"/>
    <property type="project" value="TreeGrafter"/>
</dbReference>
<dbReference type="SMART" id="SM00518">
    <property type="entry name" value="AP2Ec"/>
    <property type="match status" value="1"/>
</dbReference>
<evidence type="ECO:0000313" key="9">
    <source>
        <dbReference type="EMBL" id="AGM25006.1"/>
    </source>
</evidence>
<dbReference type="RefSeq" id="WP_016338831.1">
    <property type="nucleotide sequence ID" value="NC_021280.1"/>
</dbReference>
<dbReference type="AlphaFoldDB" id="R4UI65"/>
<feature type="domain" description="Xylose isomerase-like TIM barrel" evidence="8">
    <location>
        <begin position="31"/>
        <end position="286"/>
    </location>
</feature>
<dbReference type="CDD" id="cd00019">
    <property type="entry name" value="AP2Ec"/>
    <property type="match status" value="1"/>
</dbReference>
<dbReference type="GO" id="GO:0008081">
    <property type="term" value="F:phosphoric diester hydrolase activity"/>
    <property type="evidence" value="ECO:0007669"/>
    <property type="project" value="TreeGrafter"/>
</dbReference>
<comment type="cofactor">
    <cofactor evidence="7">
        <name>Zn(2+)</name>
        <dbReference type="ChEBI" id="CHEBI:29105"/>
    </cofactor>
    <text evidence="7">Binds 3 Zn(2+) ions.</text>
</comment>
<dbReference type="HAMAP" id="MF_00152">
    <property type="entry name" value="Nfo"/>
    <property type="match status" value="1"/>
</dbReference>
<evidence type="ECO:0000256" key="1">
    <source>
        <dbReference type="ARBA" id="ARBA00005340"/>
    </source>
</evidence>
<dbReference type="PANTHER" id="PTHR21445:SF0">
    <property type="entry name" value="APURINIC-APYRIMIDINIC ENDONUCLEASE"/>
    <property type="match status" value="1"/>
</dbReference>
<dbReference type="InterPro" id="IPR036237">
    <property type="entry name" value="Xyl_isomerase-like_sf"/>
</dbReference>
<gene>
    <name evidence="7 9" type="primary">nfo</name>
    <name evidence="9" type="ORF">SCHRY_v1c04240</name>
</gene>
<evidence type="ECO:0000256" key="7">
    <source>
        <dbReference type="HAMAP-Rule" id="MF_00152"/>
    </source>
</evidence>
<dbReference type="InterPro" id="IPR001719">
    <property type="entry name" value="AP_endonuc_2"/>
</dbReference>
<evidence type="ECO:0000256" key="3">
    <source>
        <dbReference type="ARBA" id="ARBA00022763"/>
    </source>
</evidence>
<evidence type="ECO:0000259" key="8">
    <source>
        <dbReference type="Pfam" id="PF01261"/>
    </source>
</evidence>
<dbReference type="InterPro" id="IPR013022">
    <property type="entry name" value="Xyl_isomerase-like_TIM-brl"/>
</dbReference>
<dbReference type="FunFam" id="3.20.20.150:FF:000001">
    <property type="entry name" value="Probable endonuclease 4"/>
    <property type="match status" value="1"/>
</dbReference>
<dbReference type="GO" id="GO:0003677">
    <property type="term" value="F:DNA binding"/>
    <property type="evidence" value="ECO:0007669"/>
    <property type="project" value="InterPro"/>
</dbReference>
<keyword evidence="7 9" id="KW-0255">Endonuclease</keyword>
<feature type="binding site" evidence="7">
    <location>
        <position position="74"/>
    </location>
    <ligand>
        <name>Zn(2+)</name>
        <dbReference type="ChEBI" id="CHEBI:29105"/>
        <label>1</label>
    </ligand>
</feature>
<comment type="catalytic activity">
    <reaction evidence="7">
        <text>Endonucleolytic cleavage to 5'-phosphooligonucleotide end-products.</text>
        <dbReference type="EC" id="3.1.21.2"/>
    </reaction>
</comment>
<evidence type="ECO:0000256" key="2">
    <source>
        <dbReference type="ARBA" id="ARBA00022723"/>
    </source>
</evidence>
<proteinExistence type="inferred from homology"/>
<dbReference type="NCBIfam" id="TIGR00587">
    <property type="entry name" value="nfo"/>
    <property type="match status" value="1"/>
</dbReference>
<feature type="binding site" evidence="7">
    <location>
        <position position="234"/>
    </location>
    <ligand>
        <name>Zn(2+)</name>
        <dbReference type="ChEBI" id="CHEBI:29105"/>
        <label>3</label>
    </ligand>
</feature>
<dbReference type="SUPFAM" id="SSF51658">
    <property type="entry name" value="Xylose isomerase-like"/>
    <property type="match status" value="1"/>
</dbReference>
<dbReference type="PATRIC" id="fig|1276227.3.peg.423"/>
<dbReference type="PROSITE" id="PS00731">
    <property type="entry name" value="AP_NUCLEASE_F2_3"/>
    <property type="match status" value="1"/>
</dbReference>
<comment type="similarity">
    <text evidence="1 7">Belongs to the AP endonuclease 2 family.</text>
</comment>
<keyword evidence="2 7" id="KW-0479">Metal-binding</keyword>
<sequence>MKNLIIGSHVSMNKPGNYLLGALKDTIANDANAMMIYTGPPQNTIRVDTSNFFIEEFHEQLKSNNLSLDNVIIHAPYIINLGNSINLSTFDIAVEFLKKEIKRAEEIGVKIIVLHPGSAVGAERQVGLDQIVKGLNLVLTKVQTVKIALETMAGKGTELGINFDELKYIIDNVNFSEKLGVCWDTCHMHDAGYDFENDLEEILAEFNNKIGLDNLLCLHINDSKNPINNHKDRHENIGYGFLGFETLIKIIYHPLLDGKIKVLETPYVGDKANATPPYKAEIAMINAKSFTDPFHNLNKVIVK</sequence>
<feature type="binding site" evidence="7">
    <location>
        <position position="219"/>
    </location>
    <ligand>
        <name>Zn(2+)</name>
        <dbReference type="ChEBI" id="CHEBI:29105"/>
        <label>2</label>
    </ligand>
</feature>
<feature type="binding site" evidence="7">
    <location>
        <position position="150"/>
    </location>
    <ligand>
        <name>Zn(2+)</name>
        <dbReference type="ChEBI" id="CHEBI:29105"/>
        <label>2</label>
    </ligand>
</feature>
<keyword evidence="7" id="KW-0540">Nuclease</keyword>
<evidence type="ECO:0000256" key="5">
    <source>
        <dbReference type="ARBA" id="ARBA00022833"/>
    </source>
</evidence>
<keyword evidence="5 7" id="KW-0862">Zinc</keyword>
<dbReference type="Gene3D" id="3.20.20.150">
    <property type="entry name" value="Divalent-metal-dependent TIM barrel enzymes"/>
    <property type="match status" value="1"/>
</dbReference>
<evidence type="ECO:0000256" key="6">
    <source>
        <dbReference type="ARBA" id="ARBA00023204"/>
    </source>
</evidence>
<protein>
    <recommendedName>
        <fullName evidence="7">Probable endonuclease 4</fullName>
        <ecNumber evidence="7">3.1.21.2</ecNumber>
    </recommendedName>
    <alternativeName>
        <fullName evidence="7">Endodeoxyribonuclease IV</fullName>
    </alternativeName>
    <alternativeName>
        <fullName evidence="7">Endonuclease IV</fullName>
    </alternativeName>
</protein>
<keyword evidence="10" id="KW-1185">Reference proteome</keyword>
<dbReference type="eggNOG" id="COG0648">
    <property type="taxonomic scope" value="Bacteria"/>
</dbReference>
<feature type="binding site" evidence="7">
    <location>
        <position position="232"/>
    </location>
    <ligand>
        <name>Zn(2+)</name>
        <dbReference type="ChEBI" id="CHEBI:29105"/>
        <label>3</label>
    </ligand>
</feature>
<feature type="binding site" evidence="7">
    <location>
        <position position="150"/>
    </location>
    <ligand>
        <name>Zn(2+)</name>
        <dbReference type="ChEBI" id="CHEBI:29105"/>
        <label>1</label>
    </ligand>
</feature>
<feature type="binding site" evidence="7">
    <location>
        <position position="115"/>
    </location>
    <ligand>
        <name>Zn(2+)</name>
        <dbReference type="ChEBI" id="CHEBI:29105"/>
        <label>1</label>
    </ligand>
</feature>
<dbReference type="PANTHER" id="PTHR21445">
    <property type="entry name" value="ENDONUCLEASE IV ENDODEOXYRIBONUCLEASE IV"/>
    <property type="match status" value="1"/>
</dbReference>
<comment type="function">
    <text evidence="7">Endonuclease IV plays a role in DNA repair. It cleaves phosphodiester bonds at apurinic or apyrimidinic (AP) sites, generating a 3'-hydroxyl group and a 5'-terminal sugar phosphate.</text>
</comment>
<dbReference type="InterPro" id="IPR018246">
    <property type="entry name" value="AP_endonuc_F2_Zn_BS"/>
</dbReference>
<keyword evidence="6 7" id="KW-0234">DNA repair</keyword>